<gene>
    <name evidence="1" type="ORF">H2198_005565</name>
</gene>
<evidence type="ECO:0000313" key="2">
    <source>
        <dbReference type="Proteomes" id="UP001172386"/>
    </source>
</evidence>
<organism evidence="1 2">
    <name type="scientific">Neophaeococcomyces mojaviensis</name>
    <dbReference type="NCBI Taxonomy" id="3383035"/>
    <lineage>
        <taxon>Eukaryota</taxon>
        <taxon>Fungi</taxon>
        <taxon>Dikarya</taxon>
        <taxon>Ascomycota</taxon>
        <taxon>Pezizomycotina</taxon>
        <taxon>Eurotiomycetes</taxon>
        <taxon>Chaetothyriomycetidae</taxon>
        <taxon>Chaetothyriales</taxon>
        <taxon>Chaetothyriales incertae sedis</taxon>
        <taxon>Neophaeococcomyces</taxon>
    </lineage>
</organism>
<dbReference type="Proteomes" id="UP001172386">
    <property type="component" value="Unassembled WGS sequence"/>
</dbReference>
<protein>
    <submittedName>
        <fullName evidence="1">Uncharacterized protein</fullName>
    </submittedName>
</protein>
<sequence length="593" mass="65798">MLLLRRLNALSWFLIPLVPLVSSLRISGALGGLIAGSRVRPFRQEINEFSRSGPSWDLFVLALQRFQNTSITDELSYFQVAGIHGYPARPWDGVVGENVDQGFCMHNSVLFPVWHRPYLALYEQILSGHAHTIASDYPSNQQSRYVAAAETLRIPYWDWAINPRLPDVVTSPTLSIITPNGLQEISNPLLQYSFPVNMLQNGYFPSSYNVSGAPFTIRNLDLATGESNQAAASANLIAHSAQSLSKVYELFVSAPNYTFFSSYTGGLGSSLEGIHGNIHNDVGGGGFWPGHMTIILVSSYDPVFWLHHANVDRLLAIWQAIYPNDYVEPTINPYGTYYQPDNQIDTIDTPLAPFHSDDESTMWTAASARDTAVFGYTYPELVDWNISTSDLSSQVRQRVNELYSPPARPNANNMRPVDVQHSINVAQALSNIDADKALALGAGNLQRQWYLRVTVNGTALEDGAAVYFFVDEPDTASSTWSRAPNLIGTSKPYLPTRAQNGGNMNAQQADVSFSHTIATAVMKGILADISPNSVLPFLAQYLTWRCTDRDDTEMDDRSKRAIKIEVLSRAIEPRKSMVDFPLYGPYEKHKGAF</sequence>
<dbReference type="EMBL" id="JAPDRQ010000093">
    <property type="protein sequence ID" value="KAJ9655564.1"/>
    <property type="molecule type" value="Genomic_DNA"/>
</dbReference>
<keyword evidence="2" id="KW-1185">Reference proteome</keyword>
<proteinExistence type="predicted"/>
<accession>A0ACC3A5L7</accession>
<reference evidence="1" key="1">
    <citation type="submission" date="2022-10" db="EMBL/GenBank/DDBJ databases">
        <title>Culturing micro-colonial fungi from biological soil crusts in the Mojave desert and describing Neophaeococcomyces mojavensis, and introducing the new genera and species Taxawa tesnikishii.</title>
        <authorList>
            <person name="Kurbessoian T."/>
            <person name="Stajich J.E."/>
        </authorList>
    </citation>
    <scope>NUCLEOTIDE SEQUENCE</scope>
    <source>
        <strain evidence="1">JES_112</strain>
    </source>
</reference>
<comment type="caution">
    <text evidence="1">The sequence shown here is derived from an EMBL/GenBank/DDBJ whole genome shotgun (WGS) entry which is preliminary data.</text>
</comment>
<evidence type="ECO:0000313" key="1">
    <source>
        <dbReference type="EMBL" id="KAJ9655564.1"/>
    </source>
</evidence>
<name>A0ACC3A5L7_9EURO</name>